<proteinExistence type="predicted"/>
<dbReference type="Proteomes" id="UP001164187">
    <property type="component" value="Chromosome"/>
</dbReference>
<name>A0ABY7JSW7_9FIRM</name>
<evidence type="ECO:0000313" key="2">
    <source>
        <dbReference type="Proteomes" id="UP001164187"/>
    </source>
</evidence>
<accession>A0ABY7JSW7</accession>
<organism evidence="1 2">
    <name type="scientific">Peptostreptococcus equinus</name>
    <dbReference type="NCBI Taxonomy" id="3003601"/>
    <lineage>
        <taxon>Bacteria</taxon>
        <taxon>Bacillati</taxon>
        <taxon>Bacillota</taxon>
        <taxon>Clostridia</taxon>
        <taxon>Peptostreptococcales</taxon>
        <taxon>Peptostreptococcaceae</taxon>
        <taxon>Peptostreptococcus</taxon>
    </lineage>
</organism>
<reference evidence="1" key="1">
    <citation type="submission" date="2022-12" db="EMBL/GenBank/DDBJ databases">
        <title>Peptostreptococcus.</title>
        <authorList>
            <person name="Lee S.H."/>
        </authorList>
    </citation>
    <scope>NUCLEOTIDE SEQUENCE</scope>
    <source>
        <strain evidence="1">CBA3647</strain>
    </source>
</reference>
<evidence type="ECO:0000313" key="1">
    <source>
        <dbReference type="EMBL" id="WAW15263.1"/>
    </source>
</evidence>
<protein>
    <submittedName>
        <fullName evidence="1">DUF3310 domain-containing protein</fullName>
    </submittedName>
</protein>
<gene>
    <name evidence="1" type="ORF">O0R46_02090</name>
</gene>
<dbReference type="InterPro" id="IPR021739">
    <property type="entry name" value="SaV-like"/>
</dbReference>
<dbReference type="Pfam" id="PF11753">
    <property type="entry name" value="DUF3310"/>
    <property type="match status" value="1"/>
</dbReference>
<sequence>MVNNFEKSKWYKVVKWDNEREWNLIGYKFQSLDDGHHTYMSDVCIYAFDCEEIEDPFSTNCKLDQENVILKSVIGDEIHDNVNSPSHYKLDGLDIETKDVIRALLGKEMYLGWLWGSMLKYSFRWNKKNGIEDLRKARKFNEWIEELESEGK</sequence>
<keyword evidence="2" id="KW-1185">Reference proteome</keyword>
<dbReference type="RefSeq" id="WP_269311949.1">
    <property type="nucleotide sequence ID" value="NZ_CP114052.1"/>
</dbReference>
<dbReference type="EMBL" id="CP114052">
    <property type="protein sequence ID" value="WAW15263.1"/>
    <property type="molecule type" value="Genomic_DNA"/>
</dbReference>